<protein>
    <submittedName>
        <fullName evidence="3">ABC-type glycerol-3-phosphate transport system substrate-binding protein</fullName>
    </submittedName>
</protein>
<evidence type="ECO:0000256" key="1">
    <source>
        <dbReference type="SAM" id="MobiDB-lite"/>
    </source>
</evidence>
<accession>A0ABS4ILI0</accession>
<reference evidence="3 4" key="1">
    <citation type="submission" date="2021-03" db="EMBL/GenBank/DDBJ databases">
        <title>Genomic Encyclopedia of Type Strains, Phase IV (KMG-IV): sequencing the most valuable type-strain genomes for metagenomic binning, comparative biology and taxonomic classification.</title>
        <authorList>
            <person name="Goeker M."/>
        </authorList>
    </citation>
    <scope>NUCLEOTIDE SEQUENCE [LARGE SCALE GENOMIC DNA]</scope>
    <source>
        <strain evidence="3 4">DSM 26048</strain>
    </source>
</reference>
<dbReference type="Gene3D" id="3.40.190.10">
    <property type="entry name" value="Periplasmic binding protein-like II"/>
    <property type="match status" value="2"/>
</dbReference>
<feature type="chain" id="PRO_5045560992" evidence="2">
    <location>
        <begin position="21"/>
        <end position="555"/>
    </location>
</feature>
<dbReference type="EMBL" id="JAGGLB010000001">
    <property type="protein sequence ID" value="MBP1988422.1"/>
    <property type="molecule type" value="Genomic_DNA"/>
</dbReference>
<feature type="compositionally biased region" description="Low complexity" evidence="1">
    <location>
        <begin position="32"/>
        <end position="54"/>
    </location>
</feature>
<proteinExistence type="predicted"/>
<organism evidence="3 4">
    <name type="scientific">Paenibacillus eucommiae</name>
    <dbReference type="NCBI Taxonomy" id="1355755"/>
    <lineage>
        <taxon>Bacteria</taxon>
        <taxon>Bacillati</taxon>
        <taxon>Bacillota</taxon>
        <taxon>Bacilli</taxon>
        <taxon>Bacillales</taxon>
        <taxon>Paenibacillaceae</taxon>
        <taxon>Paenibacillus</taxon>
    </lineage>
</organism>
<evidence type="ECO:0000313" key="3">
    <source>
        <dbReference type="EMBL" id="MBP1988422.1"/>
    </source>
</evidence>
<dbReference type="InterPro" id="IPR006059">
    <property type="entry name" value="SBP"/>
</dbReference>
<gene>
    <name evidence="3" type="ORF">J2Z66_000017</name>
</gene>
<dbReference type="PROSITE" id="PS51257">
    <property type="entry name" value="PROKAR_LIPOPROTEIN"/>
    <property type="match status" value="1"/>
</dbReference>
<dbReference type="InterPro" id="IPR050490">
    <property type="entry name" value="Bact_solute-bd_prot1"/>
</dbReference>
<evidence type="ECO:0000313" key="4">
    <source>
        <dbReference type="Proteomes" id="UP001519287"/>
    </source>
</evidence>
<keyword evidence="4" id="KW-1185">Reference proteome</keyword>
<dbReference type="PANTHER" id="PTHR43649:SF17">
    <property type="entry name" value="ABC TRANSPORTER SOLUTE BINDING PROTEIN-SUGAR TRANSPORT"/>
    <property type="match status" value="1"/>
</dbReference>
<name>A0ABS4ILI0_9BACL</name>
<comment type="caution">
    <text evidence="3">The sequence shown here is derived from an EMBL/GenBank/DDBJ whole genome shotgun (WGS) entry which is preliminary data.</text>
</comment>
<evidence type="ECO:0000256" key="2">
    <source>
        <dbReference type="SAM" id="SignalP"/>
    </source>
</evidence>
<dbReference type="Pfam" id="PF01547">
    <property type="entry name" value="SBP_bac_1"/>
    <property type="match status" value="1"/>
</dbReference>
<feature type="region of interest" description="Disordered" evidence="1">
    <location>
        <begin position="28"/>
        <end position="59"/>
    </location>
</feature>
<feature type="signal peptide" evidence="2">
    <location>
        <begin position="1"/>
        <end position="20"/>
    </location>
</feature>
<keyword evidence="2" id="KW-0732">Signal</keyword>
<dbReference type="SUPFAM" id="SSF53850">
    <property type="entry name" value="Periplasmic binding protein-like II"/>
    <property type="match status" value="1"/>
</dbReference>
<dbReference type="PANTHER" id="PTHR43649">
    <property type="entry name" value="ARABINOSE-BINDING PROTEIN-RELATED"/>
    <property type="match status" value="1"/>
</dbReference>
<sequence length="555" mass="62679">MRKMMFVVLAVVLSMCVVMSACSKKEGSDLKASSSSNAAANDPSSDPSNEPSSDPSKRETLSLFMSNSGVETPDSVNLSDNPFINVVKDYANVNLKVEVPPYQDFQTKFNLVMSSGNLPDIVHTYYRDVAETAAEQGAFLDLKKYYDNSPVVQQWITPEMMEFAKSKKGGGYFRIPMANDKTPQGMFNFVRYEFIKKYNDGKFPQSVDEYVDLLRRMKKADPESYPLTNRVVGEAGLGYAGNVLYYWYGALPHSYRVQDGKVLSTFVLPEYRAATELMHQMYEEGILDKEFATNNNDQYWQKLVNRNALLENNSAAELIWRGLTSAAAGGLLENKEFVIAPPLSQFPDVLKDPKYVLSPRNMPINDHGLYISAKTKNPDLAWKVIEGFATKDLFEAIYWGKEGSEYVIKDGGREPVLEKIQSEDRNWALQLALIPGFSAGGEIEKAQAKMKYNPEYFKAVYDSLDASQELMKTATLSLLNFFPPSDEINKKTGEKTAFIAKATVEAIMGNITMEQFDQRVQEFHQKFDFIYDDYTKFLTDNKEMLLENGVIEAGW</sequence>
<dbReference type="Proteomes" id="UP001519287">
    <property type="component" value="Unassembled WGS sequence"/>
</dbReference>